<accession>A0A1C7ML92</accession>
<protein>
    <submittedName>
        <fullName evidence="2">Uncharacterized protein</fullName>
    </submittedName>
</protein>
<dbReference type="Proteomes" id="UP000092993">
    <property type="component" value="Unassembled WGS sequence"/>
</dbReference>
<gene>
    <name evidence="2" type="ORF">A0H81_01744</name>
</gene>
<dbReference type="AlphaFoldDB" id="A0A1C7ML92"/>
<name>A0A1C7ML92_GRIFR</name>
<evidence type="ECO:0000313" key="2">
    <source>
        <dbReference type="EMBL" id="OBZ77578.1"/>
    </source>
</evidence>
<dbReference type="EMBL" id="LUGG01000002">
    <property type="protein sequence ID" value="OBZ77578.1"/>
    <property type="molecule type" value="Genomic_DNA"/>
</dbReference>
<sequence>MFRVKVIIARHSVVQSPSEAPYREPCARPLAYLQTLLSVARTADRTRRRESADQLGDTPPIVLYVVPRMRGQGHTRAFDGMLVGTVLIGWIGPLPIVLLFCP</sequence>
<keyword evidence="1" id="KW-1133">Transmembrane helix</keyword>
<keyword evidence="1" id="KW-0472">Membrane</keyword>
<proteinExistence type="predicted"/>
<comment type="caution">
    <text evidence="2">The sequence shown here is derived from an EMBL/GenBank/DDBJ whole genome shotgun (WGS) entry which is preliminary data.</text>
</comment>
<keyword evidence="3" id="KW-1185">Reference proteome</keyword>
<evidence type="ECO:0000313" key="3">
    <source>
        <dbReference type="Proteomes" id="UP000092993"/>
    </source>
</evidence>
<organism evidence="2 3">
    <name type="scientific">Grifola frondosa</name>
    <name type="common">Maitake</name>
    <name type="synonym">Polyporus frondosus</name>
    <dbReference type="NCBI Taxonomy" id="5627"/>
    <lineage>
        <taxon>Eukaryota</taxon>
        <taxon>Fungi</taxon>
        <taxon>Dikarya</taxon>
        <taxon>Basidiomycota</taxon>
        <taxon>Agaricomycotina</taxon>
        <taxon>Agaricomycetes</taxon>
        <taxon>Polyporales</taxon>
        <taxon>Grifolaceae</taxon>
        <taxon>Grifola</taxon>
    </lineage>
</organism>
<evidence type="ECO:0000256" key="1">
    <source>
        <dbReference type="SAM" id="Phobius"/>
    </source>
</evidence>
<keyword evidence="1" id="KW-0812">Transmembrane</keyword>
<feature type="transmembrane region" description="Helical" evidence="1">
    <location>
        <begin position="77"/>
        <end position="100"/>
    </location>
</feature>
<reference evidence="2 3" key="1">
    <citation type="submission" date="2016-03" db="EMBL/GenBank/DDBJ databases">
        <title>Whole genome sequencing of Grifola frondosa 9006-11.</title>
        <authorList>
            <person name="Min B."/>
            <person name="Park H."/>
            <person name="Kim J.-G."/>
            <person name="Cho H."/>
            <person name="Oh Y.-L."/>
            <person name="Kong W.-S."/>
            <person name="Choi I.-G."/>
        </authorList>
    </citation>
    <scope>NUCLEOTIDE SEQUENCE [LARGE SCALE GENOMIC DNA]</scope>
    <source>
        <strain evidence="2 3">9006-11</strain>
    </source>
</reference>